<evidence type="ECO:0000259" key="11">
    <source>
        <dbReference type="Pfam" id="PF13807"/>
    </source>
</evidence>
<dbReference type="InterPro" id="IPR027417">
    <property type="entry name" value="P-loop_NTPase"/>
</dbReference>
<evidence type="ECO:0000256" key="3">
    <source>
        <dbReference type="ARBA" id="ARBA00022679"/>
    </source>
</evidence>
<keyword evidence="9" id="KW-0472">Membrane</keyword>
<keyword evidence="7" id="KW-0829">Tyrosine-protein kinase</keyword>
<protein>
    <recommendedName>
        <fullName evidence="2">non-specific protein-tyrosine kinase</fullName>
        <ecNumber evidence="2">2.7.10.2</ecNumber>
    </recommendedName>
</protein>
<comment type="catalytic activity">
    <reaction evidence="8">
        <text>L-tyrosyl-[protein] + ATP = O-phospho-L-tyrosyl-[protein] + ADP + H(+)</text>
        <dbReference type="Rhea" id="RHEA:10596"/>
        <dbReference type="Rhea" id="RHEA-COMP:10136"/>
        <dbReference type="Rhea" id="RHEA-COMP:20101"/>
        <dbReference type="ChEBI" id="CHEBI:15378"/>
        <dbReference type="ChEBI" id="CHEBI:30616"/>
        <dbReference type="ChEBI" id="CHEBI:46858"/>
        <dbReference type="ChEBI" id="CHEBI:61978"/>
        <dbReference type="ChEBI" id="CHEBI:456216"/>
        <dbReference type="EC" id="2.7.10.2"/>
    </reaction>
</comment>
<evidence type="ECO:0000313" key="12">
    <source>
        <dbReference type="EMBL" id="MFA9189930.1"/>
    </source>
</evidence>
<feature type="domain" description="AAA" evidence="10">
    <location>
        <begin position="601"/>
        <end position="720"/>
    </location>
</feature>
<dbReference type="CDD" id="cd05387">
    <property type="entry name" value="BY-kinase"/>
    <property type="match status" value="1"/>
</dbReference>
<keyword evidence="13" id="KW-1185">Reference proteome</keyword>
<dbReference type="PANTHER" id="PTHR32309">
    <property type="entry name" value="TYROSINE-PROTEIN KINASE"/>
    <property type="match status" value="1"/>
</dbReference>
<evidence type="ECO:0000256" key="7">
    <source>
        <dbReference type="ARBA" id="ARBA00023137"/>
    </source>
</evidence>
<dbReference type="EC" id="2.7.10.2" evidence="2"/>
<dbReference type="GO" id="GO:0004715">
    <property type="term" value="F:non-membrane spanning protein tyrosine kinase activity"/>
    <property type="evidence" value="ECO:0007669"/>
    <property type="project" value="UniProtKB-EC"/>
</dbReference>
<dbReference type="EMBL" id="JBCFQL010000001">
    <property type="protein sequence ID" value="MFA9189930.1"/>
    <property type="molecule type" value="Genomic_DNA"/>
</dbReference>
<dbReference type="PANTHER" id="PTHR32309:SF13">
    <property type="entry name" value="FERRIC ENTEROBACTIN TRANSPORT PROTEIN FEPE"/>
    <property type="match status" value="1"/>
</dbReference>
<dbReference type="RefSeq" id="WP_373404961.1">
    <property type="nucleotide sequence ID" value="NZ_JBCFQL010000001.1"/>
</dbReference>
<dbReference type="InterPro" id="IPR050445">
    <property type="entry name" value="Bact_polysacc_biosynth/exp"/>
</dbReference>
<organism evidence="12 13">
    <name type="scientific">Flavobacterium zubiriense</name>
    <dbReference type="NCBI Taxonomy" id="3138075"/>
    <lineage>
        <taxon>Bacteria</taxon>
        <taxon>Pseudomonadati</taxon>
        <taxon>Bacteroidota</taxon>
        <taxon>Flavobacteriia</taxon>
        <taxon>Flavobacteriales</taxon>
        <taxon>Flavobacteriaceae</taxon>
        <taxon>Flavobacterium</taxon>
    </lineage>
</organism>
<evidence type="ECO:0000256" key="1">
    <source>
        <dbReference type="ARBA" id="ARBA00007316"/>
    </source>
</evidence>
<evidence type="ECO:0000256" key="2">
    <source>
        <dbReference type="ARBA" id="ARBA00011903"/>
    </source>
</evidence>
<keyword evidence="4" id="KW-0547">Nucleotide-binding</keyword>
<dbReference type="NCBIfam" id="TIGR01007">
    <property type="entry name" value="eps_fam"/>
    <property type="match status" value="1"/>
</dbReference>
<feature type="transmembrane region" description="Helical" evidence="9">
    <location>
        <begin position="515"/>
        <end position="536"/>
    </location>
</feature>
<evidence type="ECO:0000259" key="10">
    <source>
        <dbReference type="Pfam" id="PF13614"/>
    </source>
</evidence>
<dbReference type="Pfam" id="PF13614">
    <property type="entry name" value="AAA_31"/>
    <property type="match status" value="1"/>
</dbReference>
<accession>A0ABV4T7B8</accession>
<dbReference type="InterPro" id="IPR025669">
    <property type="entry name" value="AAA_dom"/>
</dbReference>
<dbReference type="InterPro" id="IPR032807">
    <property type="entry name" value="GNVR"/>
</dbReference>
<comment type="similarity">
    <text evidence="1">Belongs to the CpsD/CapB family.</text>
</comment>
<reference evidence="12 13" key="1">
    <citation type="submission" date="2024-04" db="EMBL/GenBank/DDBJ databases">
        <title>New Clade of Flavobacterium.</title>
        <authorList>
            <person name="Matos L."/>
            <person name="Proenca D.N."/>
            <person name="Fransisco R.M."/>
            <person name="Chung A.P."/>
            <person name="Maccario L."/>
            <person name="Sorensen S.J."/>
            <person name="Morais P.V."/>
        </authorList>
    </citation>
    <scope>NUCLEOTIDE SEQUENCE [LARGE SCALE GENOMIC DNA]</scope>
    <source>
        <strain evidence="12 13">FZUC8N2.13</strain>
    </source>
</reference>
<evidence type="ECO:0000256" key="8">
    <source>
        <dbReference type="ARBA" id="ARBA00051245"/>
    </source>
</evidence>
<dbReference type="Proteomes" id="UP001574169">
    <property type="component" value="Unassembled WGS sequence"/>
</dbReference>
<keyword evidence="9" id="KW-0812">Transmembrane</keyword>
<sequence>MLDIKDFSLFENQVSFDFKGLLIKIISYWKWFLVSLIIAFTIAYQVNIRKERIYEMHTLISIKEESNPLFTSNTSLTFNWGGVSDQMQTVSTTLQSRSHNELVVDQLQFYIDYLQQEEYNMVDAYGAVPFYVSIDKNKGQLAGSLISITFLSESEYQIKIPFQNNSTSLITYSDNSYSNTNVAVGDFIKKYKVGEPVSLPFLNWKLQIKDNPGFYKGKEYFIRFNDFNGAVSRYRGVNVISDEKGASILTLRMQGTNKARMVEYLNATVKMLIKRQLDNKNRFATNTISFIDSTLIAMESQLKTAGEELKSFKKGKDVFNLEDGGARFSDKILEYDVEKDAIARKIAYYNSLKAYLKNSVDYSKLPAPSVAGIEDPNIVANISKLIALSTQRSEMAYAVKSDKLFRDFDNQMEAIKSVLIENITTAKSALQFDLGLVNSKINQAEGNIKQLPDDQQELVKIKRKYDLSDNIYSTFLQKRSEADIVKAANLSDIHFIDPAKDVGGGLIGPKTSVNYVMALFLGILIPLLFVLVLFFINNSIQNADDVSKQTQIPLIGIVGLYREKGELAVFDKPKSALSESFRAIRSSLQFLYKKQHVEGGKTVMITSSISGEGKTFSSINIATVFALSEKKTVIVGLDLRKPKLAQEFNLSNETGVVNYLIRQKSLKEIVNATEIPYLDIILSGPIPPNPSELIIGEAMADLIAELKKEYDYIILDTPPVGLVSDSLELGQYADVTLYIVRQNVTKKEMIPLLNNRVKRGEMANVSIVLNGFENKAKYGGAYGYGYGYGAYSNGYHEEEQPKGILEKIMKKIRKG</sequence>
<dbReference type="SUPFAM" id="SSF52540">
    <property type="entry name" value="P-loop containing nucleoside triphosphate hydrolases"/>
    <property type="match status" value="1"/>
</dbReference>
<dbReference type="Pfam" id="PF13807">
    <property type="entry name" value="GNVR"/>
    <property type="match status" value="1"/>
</dbReference>
<gene>
    <name evidence="12" type="ORF">AAGV28_00985</name>
</gene>
<keyword evidence="3 12" id="KW-0808">Transferase</keyword>
<name>A0ABV4T7B8_9FLAO</name>
<evidence type="ECO:0000313" key="13">
    <source>
        <dbReference type="Proteomes" id="UP001574169"/>
    </source>
</evidence>
<proteinExistence type="inferred from homology"/>
<comment type="caution">
    <text evidence="12">The sequence shown here is derived from an EMBL/GenBank/DDBJ whole genome shotgun (WGS) entry which is preliminary data.</text>
</comment>
<feature type="domain" description="Tyrosine-protein kinase G-rich" evidence="11">
    <location>
        <begin position="454"/>
        <end position="532"/>
    </location>
</feature>
<evidence type="ECO:0000256" key="9">
    <source>
        <dbReference type="SAM" id="Phobius"/>
    </source>
</evidence>
<evidence type="ECO:0000256" key="5">
    <source>
        <dbReference type="ARBA" id="ARBA00022777"/>
    </source>
</evidence>
<feature type="transmembrane region" description="Helical" evidence="9">
    <location>
        <begin position="28"/>
        <end position="46"/>
    </location>
</feature>
<keyword evidence="6" id="KW-0067">ATP-binding</keyword>
<evidence type="ECO:0000256" key="6">
    <source>
        <dbReference type="ARBA" id="ARBA00022840"/>
    </source>
</evidence>
<dbReference type="Gene3D" id="3.40.50.300">
    <property type="entry name" value="P-loop containing nucleotide triphosphate hydrolases"/>
    <property type="match status" value="1"/>
</dbReference>
<keyword evidence="9" id="KW-1133">Transmembrane helix</keyword>
<dbReference type="InterPro" id="IPR005702">
    <property type="entry name" value="Wzc-like_C"/>
</dbReference>
<evidence type="ECO:0000256" key="4">
    <source>
        <dbReference type="ARBA" id="ARBA00022741"/>
    </source>
</evidence>
<keyword evidence="5" id="KW-0418">Kinase</keyword>